<evidence type="ECO:0000313" key="3">
    <source>
        <dbReference type="Proteomes" id="UP001620645"/>
    </source>
</evidence>
<comment type="caution">
    <text evidence="2">The sequence shown here is derived from an EMBL/GenBank/DDBJ whole genome shotgun (WGS) entry which is preliminary data.</text>
</comment>
<keyword evidence="1" id="KW-0472">Membrane</keyword>
<feature type="transmembrane region" description="Helical" evidence="1">
    <location>
        <begin position="51"/>
        <end position="73"/>
    </location>
</feature>
<proteinExistence type="predicted"/>
<evidence type="ECO:0000256" key="1">
    <source>
        <dbReference type="SAM" id="Phobius"/>
    </source>
</evidence>
<keyword evidence="3" id="KW-1185">Reference proteome</keyword>
<feature type="transmembrane region" description="Helical" evidence="1">
    <location>
        <begin position="80"/>
        <end position="104"/>
    </location>
</feature>
<reference evidence="2 3" key="1">
    <citation type="submission" date="2024-10" db="EMBL/GenBank/DDBJ databases">
        <authorList>
            <person name="Kim D."/>
        </authorList>
    </citation>
    <scope>NUCLEOTIDE SEQUENCE [LARGE SCALE GENOMIC DNA]</scope>
    <source>
        <strain evidence="2">Taebaek</strain>
    </source>
</reference>
<evidence type="ECO:0000313" key="2">
    <source>
        <dbReference type="EMBL" id="KAL3092576.1"/>
    </source>
</evidence>
<dbReference type="AlphaFoldDB" id="A0ABD2JPM5"/>
<keyword evidence="1" id="KW-1133">Transmembrane helix</keyword>
<dbReference type="EMBL" id="JBICCN010000118">
    <property type="protein sequence ID" value="KAL3092576.1"/>
    <property type="molecule type" value="Genomic_DNA"/>
</dbReference>
<protein>
    <submittedName>
        <fullName evidence="2">Uncharacterized protein</fullName>
    </submittedName>
</protein>
<sequence>MVEANFNNTRRHGIFVQEKRCPCNVNKLAAIKFSKVTFKFIDETCRPCCNITLALCIIGLLCFAVSFVILCFLIDTTFIVLQLAILIMTLFLCLIPISIIISVLCHFNLCCEREHSALEVLYKCDSCSHEVHKCYECFVSAFTTYDGAYHHQLYRGQTYNPWGRYTGNVTKTVLNQQMTITNYEAVEQKFDLMSGVQKDSFNTSWEWMNDLIRRLE</sequence>
<dbReference type="Proteomes" id="UP001620645">
    <property type="component" value="Unassembled WGS sequence"/>
</dbReference>
<organism evidence="2 3">
    <name type="scientific">Heterodera schachtii</name>
    <name type="common">Sugarbeet cyst nematode worm</name>
    <name type="synonym">Tylenchus schachtii</name>
    <dbReference type="NCBI Taxonomy" id="97005"/>
    <lineage>
        <taxon>Eukaryota</taxon>
        <taxon>Metazoa</taxon>
        <taxon>Ecdysozoa</taxon>
        <taxon>Nematoda</taxon>
        <taxon>Chromadorea</taxon>
        <taxon>Rhabditida</taxon>
        <taxon>Tylenchina</taxon>
        <taxon>Tylenchomorpha</taxon>
        <taxon>Tylenchoidea</taxon>
        <taxon>Heteroderidae</taxon>
        <taxon>Heteroderinae</taxon>
        <taxon>Heterodera</taxon>
    </lineage>
</organism>
<keyword evidence="1" id="KW-0812">Transmembrane</keyword>
<name>A0ABD2JPM5_HETSC</name>
<gene>
    <name evidence="2" type="ORF">niasHS_007785</name>
</gene>
<accession>A0ABD2JPM5</accession>